<sequence>MRHLGLIRWLDQGKFRLEGLKMKRKKMKMTRSFANQKKFYNPLDIRSKQSELKRSLGFQNWYQSLVARDIKDSQGFCVLFVDKKKGFEAAVCFVAVYSKAAVCFMFKALTKKHQGTQGNSRFLRRRFILGVNSRLEVMLFRKSKACTGLMLLVVGLFEGFAELHNGLSLHNLAAKVNIMMVINGENDIKKGAVAGVFNKLRDGNLVSSNDKECLCSYHISNGLQHLEVTCSCLQRCDEDLSKSSKKQEGLKCKAGILQKMEDFEDSKRSP</sequence>
<reference evidence="1" key="2">
    <citation type="submission" date="2022-01" db="EMBL/GenBank/DDBJ databases">
        <authorList>
            <person name="Yamashiro T."/>
            <person name="Shiraishi A."/>
            <person name="Satake H."/>
            <person name="Nakayama K."/>
        </authorList>
    </citation>
    <scope>NUCLEOTIDE SEQUENCE</scope>
</reference>
<accession>A0ABQ5A8K1</accession>
<organism evidence="1 2">
    <name type="scientific">Tanacetum coccineum</name>
    <dbReference type="NCBI Taxonomy" id="301880"/>
    <lineage>
        <taxon>Eukaryota</taxon>
        <taxon>Viridiplantae</taxon>
        <taxon>Streptophyta</taxon>
        <taxon>Embryophyta</taxon>
        <taxon>Tracheophyta</taxon>
        <taxon>Spermatophyta</taxon>
        <taxon>Magnoliopsida</taxon>
        <taxon>eudicotyledons</taxon>
        <taxon>Gunneridae</taxon>
        <taxon>Pentapetalae</taxon>
        <taxon>asterids</taxon>
        <taxon>campanulids</taxon>
        <taxon>Asterales</taxon>
        <taxon>Asteraceae</taxon>
        <taxon>Asteroideae</taxon>
        <taxon>Anthemideae</taxon>
        <taxon>Anthemidinae</taxon>
        <taxon>Tanacetum</taxon>
    </lineage>
</organism>
<keyword evidence="2" id="KW-1185">Reference proteome</keyword>
<dbReference type="EMBL" id="BQNB010012083">
    <property type="protein sequence ID" value="GJS98955.1"/>
    <property type="molecule type" value="Genomic_DNA"/>
</dbReference>
<evidence type="ECO:0000313" key="1">
    <source>
        <dbReference type="EMBL" id="GJS98955.1"/>
    </source>
</evidence>
<dbReference type="Proteomes" id="UP001151760">
    <property type="component" value="Unassembled WGS sequence"/>
</dbReference>
<comment type="caution">
    <text evidence="1">The sequence shown here is derived from an EMBL/GenBank/DDBJ whole genome shotgun (WGS) entry which is preliminary data.</text>
</comment>
<evidence type="ECO:0000313" key="2">
    <source>
        <dbReference type="Proteomes" id="UP001151760"/>
    </source>
</evidence>
<reference evidence="1" key="1">
    <citation type="journal article" date="2022" name="Int. J. Mol. Sci.">
        <title>Draft Genome of Tanacetum Coccineum: Genomic Comparison of Closely Related Tanacetum-Family Plants.</title>
        <authorList>
            <person name="Yamashiro T."/>
            <person name="Shiraishi A."/>
            <person name="Nakayama K."/>
            <person name="Satake H."/>
        </authorList>
    </citation>
    <scope>NUCLEOTIDE SEQUENCE</scope>
</reference>
<proteinExistence type="predicted"/>
<name>A0ABQ5A8K1_9ASTR</name>
<gene>
    <name evidence="1" type="ORF">Tco_0820125</name>
</gene>
<protein>
    <submittedName>
        <fullName evidence="1">Uncharacterized protein</fullName>
    </submittedName>
</protein>